<proteinExistence type="predicted"/>
<protein>
    <submittedName>
        <fullName evidence="1">Uncharacterized protein</fullName>
    </submittedName>
</protein>
<evidence type="ECO:0000313" key="1">
    <source>
        <dbReference type="EMBL" id="OLP53084.1"/>
    </source>
</evidence>
<accession>A0A1Q9ADT3</accession>
<gene>
    <name evidence="1" type="ORF">BJF92_18825</name>
</gene>
<comment type="caution">
    <text evidence="1">The sequence shown here is derived from an EMBL/GenBank/DDBJ whole genome shotgun (WGS) entry which is preliminary data.</text>
</comment>
<reference evidence="1 2" key="1">
    <citation type="submission" date="2016-09" db="EMBL/GenBank/DDBJ databases">
        <title>Rhizobium sp. nov., a novel species isolated from the rice rhizosphere.</title>
        <authorList>
            <person name="Zhao J."/>
            <person name="Zhang X."/>
        </authorList>
    </citation>
    <scope>NUCLEOTIDE SEQUENCE [LARGE SCALE GENOMIC DNA]</scope>
    <source>
        <strain evidence="1 2">MH17</strain>
    </source>
</reference>
<name>A0A1Q9ADT3_9HYPH</name>
<evidence type="ECO:0000313" key="2">
    <source>
        <dbReference type="Proteomes" id="UP000186143"/>
    </source>
</evidence>
<sequence length="62" mass="7706">MADYNQIWNIWNSDYCFLITANGFKWLWLEILIALIPEKFFLDFWYLRFLKRPHNNAPPKRL</sequence>
<dbReference type="Proteomes" id="UP000186143">
    <property type="component" value="Unassembled WGS sequence"/>
</dbReference>
<organism evidence="1 2">
    <name type="scientific">Xaviernesmea rhizosphaerae</name>
    <dbReference type="NCBI Taxonomy" id="1672749"/>
    <lineage>
        <taxon>Bacteria</taxon>
        <taxon>Pseudomonadati</taxon>
        <taxon>Pseudomonadota</taxon>
        <taxon>Alphaproteobacteria</taxon>
        <taxon>Hyphomicrobiales</taxon>
        <taxon>Rhizobiaceae</taxon>
        <taxon>Rhizobium/Agrobacterium group</taxon>
        <taxon>Xaviernesmea</taxon>
    </lineage>
</organism>
<dbReference type="EMBL" id="MKIO01000041">
    <property type="protein sequence ID" value="OLP53084.1"/>
    <property type="molecule type" value="Genomic_DNA"/>
</dbReference>
<dbReference type="AlphaFoldDB" id="A0A1Q9ADT3"/>